<dbReference type="EMBL" id="CM045768">
    <property type="protein sequence ID" value="KAI7984119.1"/>
    <property type="molecule type" value="Genomic_DNA"/>
</dbReference>
<proteinExistence type="predicted"/>
<evidence type="ECO:0000313" key="1">
    <source>
        <dbReference type="EMBL" id="KAI7984119.1"/>
    </source>
</evidence>
<gene>
    <name evidence="1" type="ORF">LOK49_LG15G02601</name>
</gene>
<evidence type="ECO:0000313" key="2">
    <source>
        <dbReference type="Proteomes" id="UP001060215"/>
    </source>
</evidence>
<protein>
    <submittedName>
        <fullName evidence="1">G-type lectin S-receptor-like serine/threonine-protein kinase LECRK3</fullName>
    </submittedName>
</protein>
<name>A0ACC0F6L7_9ERIC</name>
<sequence>MACALPHHPLFHFLLLFLLPFSIVARTNGIVAMGTSITANNKDTPWLSPSGVLEFGFKPHKEKNLFLLSIWYYKIPDQTIVWYGHDGVPVSTGSQLSLTVDRGLVLNDPQGKELWNSQLILNDNVAHGFINDTGNFIMESGGVIFSRLSETNFSQGRFQLRLLPEGNLVLNTRDITSNFSYAAYYINDTYDSSNLSNSGYRVIFDETGFMYILRRNNQKFYITQSMLFPATEYFHRATLDFDGVFTQYYHSKNFNSSTKWTPIWSKPDNICVDIGRGEGNGACGFNSICKLNDNQRPDCKCPPGYSLLDPNNTYGSCKPNFTQSCLEDDINSAEDIYDFETLINIDWPISDYEHMVPATEAQCKRSCINDYFCAFAILGEGSCWKKKVPLSNGREDNVVNR</sequence>
<reference evidence="1 2" key="1">
    <citation type="journal article" date="2022" name="Plant J.">
        <title>Chromosome-level genome of Camellia lanceoleosa provides a valuable resource for understanding genome evolution and self-incompatibility.</title>
        <authorList>
            <person name="Gong W."/>
            <person name="Xiao S."/>
            <person name="Wang L."/>
            <person name="Liao Z."/>
            <person name="Chang Y."/>
            <person name="Mo W."/>
            <person name="Hu G."/>
            <person name="Li W."/>
            <person name="Zhao G."/>
            <person name="Zhu H."/>
            <person name="Hu X."/>
            <person name="Ji K."/>
            <person name="Xiang X."/>
            <person name="Song Q."/>
            <person name="Yuan D."/>
            <person name="Jin S."/>
            <person name="Zhang L."/>
        </authorList>
    </citation>
    <scope>NUCLEOTIDE SEQUENCE [LARGE SCALE GENOMIC DNA]</scope>
    <source>
        <strain evidence="1">SQ_2022a</strain>
    </source>
</reference>
<dbReference type="Proteomes" id="UP001060215">
    <property type="component" value="Chromosome 11"/>
</dbReference>
<organism evidence="1 2">
    <name type="scientific">Camellia lanceoleosa</name>
    <dbReference type="NCBI Taxonomy" id="1840588"/>
    <lineage>
        <taxon>Eukaryota</taxon>
        <taxon>Viridiplantae</taxon>
        <taxon>Streptophyta</taxon>
        <taxon>Embryophyta</taxon>
        <taxon>Tracheophyta</taxon>
        <taxon>Spermatophyta</taxon>
        <taxon>Magnoliopsida</taxon>
        <taxon>eudicotyledons</taxon>
        <taxon>Gunneridae</taxon>
        <taxon>Pentapetalae</taxon>
        <taxon>asterids</taxon>
        <taxon>Ericales</taxon>
        <taxon>Theaceae</taxon>
        <taxon>Camellia</taxon>
    </lineage>
</organism>
<comment type="caution">
    <text evidence="1">The sequence shown here is derived from an EMBL/GenBank/DDBJ whole genome shotgun (WGS) entry which is preliminary data.</text>
</comment>
<accession>A0ACC0F6L7</accession>
<keyword evidence="2" id="KW-1185">Reference proteome</keyword>